<sequence>MTSSMLGGERRWTSSTRRGGMTVLGKVAVPKPINLPSQRLENHGLDPNVEIVPKGTLGWGSKSSSPASNAWGGSSLSPPNANAGASSPSHLSARPSSGGSGTRPSTSGSDRASEVTTSAWGSSSRPSSASGPPTSNQSSQTSLRPRSAETRPGSSQLSRFAENVAENSVAWSGSRTTVTLGITQRKNDDFSLSTGDFPTLGSEKDKSVHDVELQGSICRTIIDTKDHGSHIRPGSSSGLGKEKNETSTVDDCHANAKGEIVNSWRRDYQAFNEDCMRPGIEKWHGNLQPYPNAVIPPQHFDVWRGSPVNNHRDIWFRGPPNGPPFGTHVAPGGFPIEPFPFYRPQFPPTGHANPPQVPPPGSGPRGQHNNGEIYRPHMPDAYIPPGMPLRPGFFPGPMAYEGYYGPPMGYCNSNERDVPFMGMAAGASVYNRNPSQNPPEPGNSHGRSGGHDPAAKSLASEPVESSHTPDTVGPYRVLLKQHNKWDGKNEPTKDSLTTNTSFVNARDQPTMSVQENDHIRNTEMDLRRTSAHGKEASSQTLGNQGSSLVNNAKSLENTESFNKFDNIAARKRDGVASNTLETSPRLPTPKDSSLIQKIEGLNAKARDSSSTKSKEERRNKFHAGSHAENEFGAGVVFPETTVATEVKNPTARGVSAFGGENSFESSSLGGTATSRHISHGMQGRGNHRKGRLDTQDADDWRKKSGVIDSSTSSGAAQLDSSNILVGEHQISVDAYERSGSYSQVGRKGESMQTSADSHAQNAKTKELAKQRTKQLLEEEVERPKKQNPKSLVKLDEVNRRTQAVAGSTQKDYNANSALQSKQEEFQPSESATVLGKSGAAASSVMPSDNDASQISDTNIVEKQPILSGETQTPCGDATNALQIHNNVASRQKRASYKHKHSLSQEKTLNVSTASTAPEVENHTVAYVSVSSGIATAVNEVSSAFVSGVPMNSTSMVESSVNQKKKHNRNSKNKQKVEETLSSATLPSAIPKEVNLSRRSVENKSREDVELDQGSLQSSSLPKDSNQYSDQRYIENEESYGRMNSQLKSQHSRRIPRNMQANRQAEKSHGSDGLMWAPVKPSNKIEIVDESSEKSKIEAIVPAKSDQQVHNSKNKRAEMERYIPKPVAKEMAQQGSLQQTVSSVTQAPTDDCIEKADSGPQGPQITRHAISGVGKVGSVMESKNGDNRQTRAWKGKAHGSWRQRNSTESYDVYDMQDGLDHGSNSYQNLMPMERQQVQMSETSSSRGYSKHGNDTSKPDGLNNSDNHDSAVPVIKDHKAMVRERQVSFRRQKGTGVNHDVDQKKNAGDTSKTETLSSLSEHNQPDDNAVAKESMSSHWQPKFQASNNQRGNRPKKKESTHAGVSFPDGQDKESGTLITQPGSQSVTETSKGGDASNLGNLKTVRESRNAPPKGYPHSSNQVAASSSEQAPTGMDFRNQQRPSSGGRRNGNQNRYGRGHESQGDWKTAAQDDMHHHNHPANRQRQGPNFHNHYEYQTNGPHVGDNKSDNYERPKDGNYQAGGRFRERSQTHLRRGGGNFSGH</sequence>
<protein>
    <submittedName>
        <fullName evidence="1">Uncharacterized protein</fullName>
    </submittedName>
</protein>
<gene>
    <name evidence="1" type="ORF">MILVUS5_LOCUS13535</name>
</gene>
<organism evidence="1 2">
    <name type="scientific">Trifolium pratense</name>
    <name type="common">Red clover</name>
    <dbReference type="NCBI Taxonomy" id="57577"/>
    <lineage>
        <taxon>Eukaryota</taxon>
        <taxon>Viridiplantae</taxon>
        <taxon>Streptophyta</taxon>
        <taxon>Embryophyta</taxon>
        <taxon>Tracheophyta</taxon>
        <taxon>Spermatophyta</taxon>
        <taxon>Magnoliopsida</taxon>
        <taxon>eudicotyledons</taxon>
        <taxon>Gunneridae</taxon>
        <taxon>Pentapetalae</taxon>
        <taxon>rosids</taxon>
        <taxon>fabids</taxon>
        <taxon>Fabales</taxon>
        <taxon>Fabaceae</taxon>
        <taxon>Papilionoideae</taxon>
        <taxon>50 kb inversion clade</taxon>
        <taxon>NPAAA clade</taxon>
        <taxon>Hologalegina</taxon>
        <taxon>IRL clade</taxon>
        <taxon>Trifolieae</taxon>
        <taxon>Trifolium</taxon>
    </lineage>
</organism>
<evidence type="ECO:0000313" key="2">
    <source>
        <dbReference type="Proteomes" id="UP001177021"/>
    </source>
</evidence>
<dbReference type="EMBL" id="CASHSV030000034">
    <property type="protein sequence ID" value="CAJ2644546.1"/>
    <property type="molecule type" value="Genomic_DNA"/>
</dbReference>
<reference evidence="1" key="1">
    <citation type="submission" date="2023-10" db="EMBL/GenBank/DDBJ databases">
        <authorList>
            <person name="Rodriguez Cubillos JULIANA M."/>
            <person name="De Vega J."/>
        </authorList>
    </citation>
    <scope>NUCLEOTIDE SEQUENCE</scope>
</reference>
<name>A0ACB0JJQ5_TRIPR</name>
<accession>A0ACB0JJQ5</accession>
<dbReference type="Proteomes" id="UP001177021">
    <property type="component" value="Unassembled WGS sequence"/>
</dbReference>
<keyword evidence="2" id="KW-1185">Reference proteome</keyword>
<proteinExistence type="predicted"/>
<evidence type="ECO:0000313" key="1">
    <source>
        <dbReference type="EMBL" id="CAJ2644546.1"/>
    </source>
</evidence>
<comment type="caution">
    <text evidence="1">The sequence shown here is derived from an EMBL/GenBank/DDBJ whole genome shotgun (WGS) entry which is preliminary data.</text>
</comment>